<dbReference type="AlphaFoldDB" id="A0AAW1SPI0"/>
<evidence type="ECO:0000259" key="4">
    <source>
        <dbReference type="SMART" id="SM00829"/>
    </source>
</evidence>
<organism evidence="5 6">
    <name type="scientific">Apatococcus fuscideae</name>
    <dbReference type="NCBI Taxonomy" id="2026836"/>
    <lineage>
        <taxon>Eukaryota</taxon>
        <taxon>Viridiplantae</taxon>
        <taxon>Chlorophyta</taxon>
        <taxon>core chlorophytes</taxon>
        <taxon>Trebouxiophyceae</taxon>
        <taxon>Chlorellales</taxon>
        <taxon>Chlorellaceae</taxon>
        <taxon>Apatococcus</taxon>
    </lineage>
</organism>
<dbReference type="InterPro" id="IPR036736">
    <property type="entry name" value="ACP-like_sf"/>
</dbReference>
<dbReference type="GO" id="GO:0005737">
    <property type="term" value="C:cytoplasm"/>
    <property type="evidence" value="ECO:0007669"/>
    <property type="project" value="TreeGrafter"/>
</dbReference>
<evidence type="ECO:0000313" key="6">
    <source>
        <dbReference type="Proteomes" id="UP001485043"/>
    </source>
</evidence>
<dbReference type="Gene3D" id="3.90.180.10">
    <property type="entry name" value="Medium-chain alcohol dehydrogenases, catalytic domain"/>
    <property type="match status" value="2"/>
</dbReference>
<dbReference type="Proteomes" id="UP001485043">
    <property type="component" value="Unassembled WGS sequence"/>
</dbReference>
<reference evidence="5 6" key="1">
    <citation type="journal article" date="2024" name="Nat. Commun.">
        <title>Phylogenomics reveals the evolutionary origins of lichenization in chlorophyte algae.</title>
        <authorList>
            <person name="Puginier C."/>
            <person name="Libourel C."/>
            <person name="Otte J."/>
            <person name="Skaloud P."/>
            <person name="Haon M."/>
            <person name="Grisel S."/>
            <person name="Petersen M."/>
            <person name="Berrin J.G."/>
            <person name="Delaux P.M."/>
            <person name="Dal Grande F."/>
            <person name="Keller J."/>
        </authorList>
    </citation>
    <scope>NUCLEOTIDE SEQUENCE [LARGE SCALE GENOMIC DNA]</scope>
    <source>
        <strain evidence="5 6">SAG 2523</strain>
    </source>
</reference>
<feature type="region of interest" description="Disordered" evidence="3">
    <location>
        <begin position="434"/>
        <end position="455"/>
    </location>
</feature>
<evidence type="ECO:0000256" key="2">
    <source>
        <dbReference type="ARBA" id="ARBA00022553"/>
    </source>
</evidence>
<dbReference type="EMBL" id="JALJOV010001352">
    <property type="protein sequence ID" value="KAK9849252.1"/>
    <property type="molecule type" value="Genomic_DNA"/>
</dbReference>
<keyword evidence="2" id="KW-0597">Phosphoprotein</keyword>
<proteinExistence type="predicted"/>
<dbReference type="SUPFAM" id="SSF51735">
    <property type="entry name" value="NAD(P)-binding Rossmann-fold domains"/>
    <property type="match status" value="2"/>
</dbReference>
<dbReference type="GO" id="GO:0016491">
    <property type="term" value="F:oxidoreductase activity"/>
    <property type="evidence" value="ECO:0007669"/>
    <property type="project" value="InterPro"/>
</dbReference>
<dbReference type="GO" id="GO:0005886">
    <property type="term" value="C:plasma membrane"/>
    <property type="evidence" value="ECO:0007669"/>
    <property type="project" value="TreeGrafter"/>
</dbReference>
<dbReference type="InterPro" id="IPR020843">
    <property type="entry name" value="ER"/>
</dbReference>
<name>A0AAW1SPI0_9CHLO</name>
<dbReference type="GO" id="GO:0004312">
    <property type="term" value="F:fatty acid synthase activity"/>
    <property type="evidence" value="ECO:0007669"/>
    <property type="project" value="TreeGrafter"/>
</dbReference>
<keyword evidence="1" id="KW-0596">Phosphopantetheine</keyword>
<evidence type="ECO:0000313" key="5">
    <source>
        <dbReference type="EMBL" id="KAK9849252.1"/>
    </source>
</evidence>
<dbReference type="InterPro" id="IPR036291">
    <property type="entry name" value="NAD(P)-bd_dom_sf"/>
</dbReference>
<protein>
    <recommendedName>
        <fullName evidence="4">Enoyl reductase (ER) domain-containing protein</fullName>
    </recommendedName>
</protein>
<dbReference type="InterPro" id="IPR050091">
    <property type="entry name" value="PKS_NRPS_Biosynth_Enz"/>
</dbReference>
<evidence type="ECO:0000256" key="3">
    <source>
        <dbReference type="SAM" id="MobiDB-lite"/>
    </source>
</evidence>
<dbReference type="Pfam" id="PF08659">
    <property type="entry name" value="KR"/>
    <property type="match status" value="1"/>
</dbReference>
<evidence type="ECO:0000256" key="1">
    <source>
        <dbReference type="ARBA" id="ARBA00022450"/>
    </source>
</evidence>
<gene>
    <name evidence="5" type="ORF">WJX84_003790</name>
</gene>
<dbReference type="SMART" id="SM00829">
    <property type="entry name" value="PKS_ER"/>
    <property type="match status" value="1"/>
</dbReference>
<dbReference type="Pfam" id="PF00107">
    <property type="entry name" value="ADH_zinc_N"/>
    <property type="match status" value="1"/>
</dbReference>
<dbReference type="Gene3D" id="1.10.1200.10">
    <property type="entry name" value="ACP-like"/>
    <property type="match status" value="1"/>
</dbReference>
<feature type="compositionally biased region" description="Polar residues" evidence="3">
    <location>
        <begin position="440"/>
        <end position="455"/>
    </location>
</feature>
<dbReference type="InterPro" id="IPR013149">
    <property type="entry name" value="ADH-like_C"/>
</dbReference>
<dbReference type="InterPro" id="IPR011032">
    <property type="entry name" value="GroES-like_sf"/>
</dbReference>
<sequence length="523" mass="52625">MPPQALDATLHLGVTHPGSPAKVPTSGAADVLNVLGMYPGIDPGPPGSDCAGTITHTAASGRVHGLCVGDEVVGLAHGCLGTAIVAPAATLVKLPQATGGVGLAAVQLLQALGAEVVATAGSPAKRSLLRSLGVAKVISSRGIEFTSELAGTGSFDVVLNSLTSPGLVAATLAGLRAGGRFVEIGKRGIWSPSAIHAMRPDVQYSLLAVDFVPPSIMGRMLSGIASSLARGTAKPLQALSYGLGSVAGAMRAMMQAQHTGKIVVRQKSMGRSRTAAITGGLGGLGLLSGKWLLGRAGATRVTLLGRSGRVAEATSQAAFVAMASSAGCLSAQMLDASRLECTDALLGSLAQDAGMASQAVLARLDRIGQGFITPQQGLAVLGASLAAPTPNPVVAANPFSWARFLQHLPGSKLAGLPAHLQEFASHLEPVLSSEGKRMLSTESRPGTTSAGGTSGLRTKQELVQLVTAAVRDVAGDVGPDEPLMSAGLDSLGSVELAPCLPRALFSASQSGAWLITLGCKALL</sequence>
<dbReference type="Gene3D" id="3.40.50.720">
    <property type="entry name" value="NAD(P)-binding Rossmann-like Domain"/>
    <property type="match status" value="2"/>
</dbReference>
<dbReference type="GO" id="GO:0006633">
    <property type="term" value="P:fatty acid biosynthetic process"/>
    <property type="evidence" value="ECO:0007669"/>
    <property type="project" value="TreeGrafter"/>
</dbReference>
<dbReference type="PANTHER" id="PTHR43775">
    <property type="entry name" value="FATTY ACID SYNTHASE"/>
    <property type="match status" value="1"/>
</dbReference>
<dbReference type="SUPFAM" id="SSF50129">
    <property type="entry name" value="GroES-like"/>
    <property type="match status" value="1"/>
</dbReference>
<dbReference type="PANTHER" id="PTHR43775:SF37">
    <property type="entry name" value="SI:DKEY-61P9.11"/>
    <property type="match status" value="1"/>
</dbReference>
<dbReference type="CDD" id="cd05195">
    <property type="entry name" value="enoyl_red"/>
    <property type="match status" value="1"/>
</dbReference>
<accession>A0AAW1SPI0</accession>
<feature type="domain" description="Enoyl reductase (ER)" evidence="4">
    <location>
        <begin position="5"/>
        <end position="264"/>
    </location>
</feature>
<dbReference type="InterPro" id="IPR013968">
    <property type="entry name" value="PKS_KR"/>
</dbReference>
<comment type="caution">
    <text evidence="5">The sequence shown here is derived from an EMBL/GenBank/DDBJ whole genome shotgun (WGS) entry which is preliminary data.</text>
</comment>
<keyword evidence="6" id="KW-1185">Reference proteome</keyword>